<evidence type="ECO:0000313" key="5">
    <source>
        <dbReference type="EMBL" id="GAA0148069.1"/>
    </source>
</evidence>
<dbReference type="AlphaFoldDB" id="A0AAV3P940"/>
<name>A0AAV3P940_LITER</name>
<evidence type="ECO:0000256" key="1">
    <source>
        <dbReference type="ARBA" id="ARBA00022884"/>
    </source>
</evidence>
<dbReference type="GO" id="GO:0003723">
    <property type="term" value="F:RNA binding"/>
    <property type="evidence" value="ECO:0007669"/>
    <property type="project" value="UniProtKB-UniRule"/>
</dbReference>
<evidence type="ECO:0000259" key="4">
    <source>
        <dbReference type="PROSITE" id="PS50102"/>
    </source>
</evidence>
<dbReference type="EMBL" id="BAABME010001180">
    <property type="protein sequence ID" value="GAA0148069.1"/>
    <property type="molecule type" value="Genomic_DNA"/>
</dbReference>
<feature type="compositionally biased region" description="Basic and acidic residues" evidence="3">
    <location>
        <begin position="12"/>
        <end position="25"/>
    </location>
</feature>
<dbReference type="PROSITE" id="PS50102">
    <property type="entry name" value="RRM"/>
    <property type="match status" value="1"/>
</dbReference>
<reference evidence="5 6" key="1">
    <citation type="submission" date="2024-01" db="EMBL/GenBank/DDBJ databases">
        <title>The complete chloroplast genome sequence of Lithospermum erythrorhizon: insights into the phylogenetic relationship among Boraginaceae species and the maternal lineages of purple gromwells.</title>
        <authorList>
            <person name="Okada T."/>
            <person name="Watanabe K."/>
        </authorList>
    </citation>
    <scope>NUCLEOTIDE SEQUENCE [LARGE SCALE GENOMIC DNA]</scope>
</reference>
<dbReference type="InterPro" id="IPR000504">
    <property type="entry name" value="RRM_dom"/>
</dbReference>
<dbReference type="PANTHER" id="PTHR22792:SF62">
    <property type="entry name" value="LA-RELATED PROTEIN 7"/>
    <property type="match status" value="1"/>
</dbReference>
<keyword evidence="1 2" id="KW-0694">RNA-binding</keyword>
<accession>A0AAV3P940</accession>
<sequence length="482" mass="53866">MAQAQPEGQFRAVEENIVLKHDNKHNNNNSSKNKKIEKKKKKKDNNELSSRSGFRLNAHAPEFFPGGTQQRKQGASPVPVSGYIVPCFQYAAKTGGSDQWIFVSDQDAIPLVSNANVVIPTSQSTSNNNDVLTEQLQNKIIKQWLHFPNSKSDSLNNRLNISDMSLLANENLVKQIQKDPEGFVPIAVVSSTKKLKSIISISSYHYEKYGGKSKCTIYVFVLKNASSDGIRVRRKNPFTEKEKEELQLRTVVAENLTNDHSHQNLEKIFNVAGVVQTIRVCHPQEASTRGKGDCVFSSKLHALVEFENVKSAEKAVEKLNDERNWRKSLRVRLLVRRTPKSVLQIRKSEFDGYIDEEEGHQVEAGVEDNSQVQQQSQTHQQNNAGPFSDYNNLHIPIQSFSRKAVWECAMNPFGCLSRSPLPSNKWNCGSLNSLDKATLSNLSVKGILVMVADGVELVGMTDAIIVFKSFSCCCKAATTRST</sequence>
<dbReference type="Proteomes" id="UP001454036">
    <property type="component" value="Unassembled WGS sequence"/>
</dbReference>
<feature type="domain" description="RRM" evidence="4">
    <location>
        <begin position="249"/>
        <end position="336"/>
    </location>
</feature>
<feature type="compositionally biased region" description="Low complexity" evidence="3">
    <location>
        <begin position="371"/>
        <end position="381"/>
    </location>
</feature>
<dbReference type="InterPro" id="IPR035979">
    <property type="entry name" value="RBD_domain_sf"/>
</dbReference>
<evidence type="ECO:0000256" key="3">
    <source>
        <dbReference type="SAM" id="MobiDB-lite"/>
    </source>
</evidence>
<feature type="region of interest" description="Disordered" evidence="3">
    <location>
        <begin position="366"/>
        <end position="387"/>
    </location>
</feature>
<gene>
    <name evidence="5" type="ORF">LIER_07609</name>
</gene>
<organism evidence="5 6">
    <name type="scientific">Lithospermum erythrorhizon</name>
    <name type="common">Purple gromwell</name>
    <name type="synonym">Lithospermum officinale var. erythrorhizon</name>
    <dbReference type="NCBI Taxonomy" id="34254"/>
    <lineage>
        <taxon>Eukaryota</taxon>
        <taxon>Viridiplantae</taxon>
        <taxon>Streptophyta</taxon>
        <taxon>Embryophyta</taxon>
        <taxon>Tracheophyta</taxon>
        <taxon>Spermatophyta</taxon>
        <taxon>Magnoliopsida</taxon>
        <taxon>eudicotyledons</taxon>
        <taxon>Gunneridae</taxon>
        <taxon>Pentapetalae</taxon>
        <taxon>asterids</taxon>
        <taxon>lamiids</taxon>
        <taxon>Boraginales</taxon>
        <taxon>Boraginaceae</taxon>
        <taxon>Boraginoideae</taxon>
        <taxon>Lithospermeae</taxon>
        <taxon>Lithospermum</taxon>
    </lineage>
</organism>
<dbReference type="PANTHER" id="PTHR22792">
    <property type="entry name" value="LUPUS LA PROTEIN-RELATED"/>
    <property type="match status" value="1"/>
</dbReference>
<feature type="region of interest" description="Disordered" evidence="3">
    <location>
        <begin position="1"/>
        <end position="76"/>
    </location>
</feature>
<dbReference type="InterPro" id="IPR012677">
    <property type="entry name" value="Nucleotide-bd_a/b_plait_sf"/>
</dbReference>
<evidence type="ECO:0000313" key="6">
    <source>
        <dbReference type="Proteomes" id="UP001454036"/>
    </source>
</evidence>
<evidence type="ECO:0000256" key="2">
    <source>
        <dbReference type="PROSITE-ProRule" id="PRU00176"/>
    </source>
</evidence>
<dbReference type="SMART" id="SM00715">
    <property type="entry name" value="LA"/>
    <property type="match status" value="1"/>
</dbReference>
<dbReference type="SUPFAM" id="SSF54928">
    <property type="entry name" value="RNA-binding domain, RBD"/>
    <property type="match status" value="1"/>
</dbReference>
<dbReference type="Gene3D" id="3.30.70.330">
    <property type="match status" value="1"/>
</dbReference>
<comment type="caution">
    <text evidence="5">The sequence shown here is derived from an EMBL/GenBank/DDBJ whole genome shotgun (WGS) entry which is preliminary data.</text>
</comment>
<keyword evidence="6" id="KW-1185">Reference proteome</keyword>
<protein>
    <submittedName>
        <fullName evidence="5">RNA metabolism protein</fullName>
    </submittedName>
</protein>
<proteinExistence type="predicted"/>
<feature type="compositionally biased region" description="Basic residues" evidence="3">
    <location>
        <begin position="32"/>
        <end position="43"/>
    </location>
</feature>
<dbReference type="Pfam" id="PF00076">
    <property type="entry name" value="RRM_1"/>
    <property type="match status" value="1"/>
</dbReference>
<dbReference type="InterPro" id="IPR045180">
    <property type="entry name" value="La_dom_prot"/>
</dbReference>
<dbReference type="InterPro" id="IPR006630">
    <property type="entry name" value="La_HTH"/>
</dbReference>